<feature type="binding site" evidence="7">
    <location>
        <position position="97"/>
    </location>
    <ligand>
        <name>Zn(2+)</name>
        <dbReference type="ChEBI" id="CHEBI:29105"/>
        <label>2</label>
    </ligand>
</feature>
<dbReference type="PROSITE" id="PS00758">
    <property type="entry name" value="ARGE_DAPE_CPG2_1"/>
    <property type="match status" value="1"/>
</dbReference>
<evidence type="ECO:0000313" key="10">
    <source>
        <dbReference type="EMBL" id="AIQ57045.1"/>
    </source>
</evidence>
<dbReference type="SUPFAM" id="SSF53187">
    <property type="entry name" value="Zn-dependent exopeptidases"/>
    <property type="match status" value="1"/>
</dbReference>
<dbReference type="NCBIfam" id="TIGR01879">
    <property type="entry name" value="hydantase"/>
    <property type="match status" value="1"/>
</dbReference>
<dbReference type="SUPFAM" id="SSF55031">
    <property type="entry name" value="Bacterial exopeptidase dimerisation domain"/>
    <property type="match status" value="1"/>
</dbReference>
<feature type="binding site" evidence="7">
    <location>
        <position position="132"/>
    </location>
    <ligand>
        <name>Zn(2+)</name>
        <dbReference type="ChEBI" id="CHEBI:29105"/>
        <label>2</label>
    </ligand>
</feature>
<dbReference type="AlphaFoldDB" id="A0A089LAC0"/>
<comment type="subunit">
    <text evidence="3">Homodimer.</text>
</comment>
<keyword evidence="6" id="KW-0464">Manganese</keyword>
<dbReference type="InterPro" id="IPR001261">
    <property type="entry name" value="ArgE/DapE_CS"/>
</dbReference>
<gene>
    <name evidence="10" type="ORF">PBOR_08965</name>
</gene>
<dbReference type="GO" id="GO:0016813">
    <property type="term" value="F:hydrolase activity, acting on carbon-nitrogen (but not peptide) bonds, in linear amidines"/>
    <property type="evidence" value="ECO:0007669"/>
    <property type="project" value="InterPro"/>
</dbReference>
<accession>A0A089LAC0</accession>
<evidence type="ECO:0000256" key="5">
    <source>
        <dbReference type="ARBA" id="ARBA00022801"/>
    </source>
</evidence>
<keyword evidence="11" id="KW-1185">Reference proteome</keyword>
<evidence type="ECO:0000256" key="4">
    <source>
        <dbReference type="ARBA" id="ARBA00022723"/>
    </source>
</evidence>
<evidence type="ECO:0000259" key="9">
    <source>
        <dbReference type="Pfam" id="PF07687"/>
    </source>
</evidence>
<dbReference type="GO" id="GO:0046872">
    <property type="term" value="F:metal ion binding"/>
    <property type="evidence" value="ECO:0007669"/>
    <property type="project" value="UniProtKB-KW"/>
</dbReference>
<dbReference type="CDD" id="cd03884">
    <property type="entry name" value="M20_bAS"/>
    <property type="match status" value="1"/>
</dbReference>
<feature type="binding site" evidence="7">
    <location>
        <position position="196"/>
    </location>
    <ligand>
        <name>Zn(2+)</name>
        <dbReference type="ChEBI" id="CHEBI:29105"/>
        <label>1</label>
    </ligand>
</feature>
<dbReference type="PANTHER" id="PTHR32494">
    <property type="entry name" value="ALLANTOATE DEIMINASE-RELATED"/>
    <property type="match status" value="1"/>
</dbReference>
<keyword evidence="5" id="KW-0378">Hydrolase</keyword>
<comment type="cofactor">
    <cofactor evidence="1">
        <name>Mn(2+)</name>
        <dbReference type="ChEBI" id="CHEBI:29035"/>
    </cofactor>
</comment>
<proteinExistence type="inferred from homology"/>
<dbReference type="RefSeq" id="WP_042211305.1">
    <property type="nucleotide sequence ID" value="NZ_CP009285.1"/>
</dbReference>
<dbReference type="InterPro" id="IPR036264">
    <property type="entry name" value="Bact_exopeptidase_dim_dom"/>
</dbReference>
<dbReference type="HOGENOM" id="CLU_024588_6_1_9"/>
<dbReference type="InterPro" id="IPR011650">
    <property type="entry name" value="Peptidase_M20_dimer"/>
</dbReference>
<feature type="binding site" evidence="7">
    <location>
        <position position="86"/>
    </location>
    <ligand>
        <name>Zn(2+)</name>
        <dbReference type="ChEBI" id="CHEBI:29105"/>
        <label>1</label>
    </ligand>
</feature>
<feature type="binding site" evidence="7">
    <location>
        <position position="97"/>
    </location>
    <ligand>
        <name>Zn(2+)</name>
        <dbReference type="ChEBI" id="CHEBI:29105"/>
        <label>1</label>
    </ligand>
</feature>
<dbReference type="PANTHER" id="PTHR32494:SF19">
    <property type="entry name" value="ALLANTOATE DEIMINASE-RELATED"/>
    <property type="match status" value="1"/>
</dbReference>
<organism evidence="10 11">
    <name type="scientific">Paenibacillus borealis</name>
    <dbReference type="NCBI Taxonomy" id="160799"/>
    <lineage>
        <taxon>Bacteria</taxon>
        <taxon>Bacillati</taxon>
        <taxon>Bacillota</taxon>
        <taxon>Bacilli</taxon>
        <taxon>Bacillales</taxon>
        <taxon>Paenibacillaceae</taxon>
        <taxon>Paenibacillus</taxon>
    </lineage>
</organism>
<evidence type="ECO:0000256" key="7">
    <source>
        <dbReference type="PIRSR" id="PIRSR001235-1"/>
    </source>
</evidence>
<name>A0A089LAC0_PAEBO</name>
<comment type="cofactor">
    <cofactor evidence="7">
        <name>Zn(2+)</name>
        <dbReference type="ChEBI" id="CHEBI:29105"/>
    </cofactor>
    <text evidence="7">Binds 2 Zn(2+) ions per subunit.</text>
</comment>
<evidence type="ECO:0000256" key="6">
    <source>
        <dbReference type="ARBA" id="ARBA00023211"/>
    </source>
</evidence>
<evidence type="ECO:0000313" key="11">
    <source>
        <dbReference type="Proteomes" id="UP000029518"/>
    </source>
</evidence>
<feature type="binding site" evidence="8">
    <location>
        <position position="282"/>
    </location>
    <ligand>
        <name>allantoate</name>
        <dbReference type="ChEBI" id="CHEBI:17536"/>
    </ligand>
</feature>
<dbReference type="InterPro" id="IPR010158">
    <property type="entry name" value="Amidase_Cbmase"/>
</dbReference>
<dbReference type="KEGG" id="pbd:PBOR_08965"/>
<dbReference type="Pfam" id="PF07687">
    <property type="entry name" value="M20_dimer"/>
    <property type="match status" value="1"/>
</dbReference>
<evidence type="ECO:0000256" key="3">
    <source>
        <dbReference type="ARBA" id="ARBA00011738"/>
    </source>
</evidence>
<comment type="similarity">
    <text evidence="2">Belongs to the peptidase M20 family.</text>
</comment>
<keyword evidence="4 7" id="KW-0479">Metal-binding</keyword>
<evidence type="ECO:0000256" key="2">
    <source>
        <dbReference type="ARBA" id="ARBA00006153"/>
    </source>
</evidence>
<dbReference type="Proteomes" id="UP000029518">
    <property type="component" value="Chromosome"/>
</dbReference>
<protein>
    <recommendedName>
        <fullName evidence="9">Peptidase M20 dimerisation domain-containing protein</fullName>
    </recommendedName>
</protein>
<dbReference type="Gene3D" id="3.30.70.360">
    <property type="match status" value="1"/>
</dbReference>
<dbReference type="EMBL" id="CP009285">
    <property type="protein sequence ID" value="AIQ57045.1"/>
    <property type="molecule type" value="Genomic_DNA"/>
</dbReference>
<evidence type="ECO:0000256" key="8">
    <source>
        <dbReference type="PIRSR" id="PIRSR001235-2"/>
    </source>
</evidence>
<feature type="binding site" evidence="8">
    <location>
        <position position="295"/>
    </location>
    <ligand>
        <name>allantoate</name>
        <dbReference type="ChEBI" id="CHEBI:17536"/>
    </ligand>
</feature>
<dbReference type="PIRSF" id="PIRSF001235">
    <property type="entry name" value="Amidase_carbamoylase"/>
    <property type="match status" value="1"/>
</dbReference>
<reference evidence="10" key="1">
    <citation type="submission" date="2014-08" db="EMBL/GenBank/DDBJ databases">
        <title>Comparative genomics of the Paenibacillus odorifer group.</title>
        <authorList>
            <person name="den Bakker H.C."/>
            <person name="Tsai Y.-C.Y.-C."/>
            <person name="Martin N."/>
            <person name="Korlach J."/>
            <person name="Wiedmann M."/>
        </authorList>
    </citation>
    <scope>NUCLEOTIDE SEQUENCE [LARGE SCALE GENOMIC DNA]</scope>
    <source>
        <strain evidence="10">DSM 13188</strain>
    </source>
</reference>
<dbReference type="Gene3D" id="3.40.630.10">
    <property type="entry name" value="Zn peptidases"/>
    <property type="match status" value="1"/>
</dbReference>
<dbReference type="InterPro" id="IPR002933">
    <property type="entry name" value="Peptidase_M20"/>
</dbReference>
<keyword evidence="7" id="KW-0862">Zinc</keyword>
<sequence>MGANSIMTAANEDRLWKDIETLSRITDHGRPWTRRPFTPLYAEGREWLRQEMETLELETYLDAASNLIGRLPGTQPELPPILVGSHTDTVTGGGRFDGIAGVAAGLEIVRILRDSGLRLRHTLEIVDFTAEEPTDFGVSTVGSRGMVGTLTESMLASRDQEGRILRDCIAAAGGEPARLAEPLRKPGSVAAYLELHIEQGPVLIESGQPLAVVTGIVGIGRYELRVAGQPDHAGTTPMTMRRDALTAAGELFTELERICREPYEAPVVGTVGVVHVSPNAANVVPGEVTFKFEVRSVDPELIDVVCSRYLESARQLVEARGLELHVTPLTRSEPVAVSDRVREALVAACGEVLLVSGAGDQGAEAVPQIPSGAGHDGNQLSRIAPIGMVFVPSLGGRSHCPEEWTDIGPIAQGAGALARAVLRLDREL</sequence>
<feature type="binding site" evidence="8">
    <location>
        <position position="221"/>
    </location>
    <ligand>
        <name>allantoate</name>
        <dbReference type="ChEBI" id="CHEBI:17536"/>
    </ligand>
</feature>
<evidence type="ECO:0000256" key="1">
    <source>
        <dbReference type="ARBA" id="ARBA00001936"/>
    </source>
</evidence>
<dbReference type="Pfam" id="PF01546">
    <property type="entry name" value="Peptidase_M20"/>
    <property type="match status" value="1"/>
</dbReference>
<feature type="domain" description="Peptidase M20 dimerisation" evidence="9">
    <location>
        <begin position="215"/>
        <end position="304"/>
    </location>
</feature>
<feature type="binding site" evidence="7">
    <location>
        <position position="399"/>
    </location>
    <ligand>
        <name>Zn(2+)</name>
        <dbReference type="ChEBI" id="CHEBI:29105"/>
        <label>2</label>
    </ligand>
</feature>